<dbReference type="AlphaFoldDB" id="A0A9N9CRU0"/>
<reference evidence="1" key="1">
    <citation type="submission" date="2021-06" db="EMBL/GenBank/DDBJ databases">
        <authorList>
            <person name="Kallberg Y."/>
            <person name="Tangrot J."/>
            <person name="Rosling A."/>
        </authorList>
    </citation>
    <scope>NUCLEOTIDE SEQUENCE</scope>
    <source>
        <strain evidence="1">MT106</strain>
    </source>
</reference>
<evidence type="ECO:0000313" key="1">
    <source>
        <dbReference type="EMBL" id="CAG8608798.1"/>
    </source>
</evidence>
<keyword evidence="2" id="KW-1185">Reference proteome</keyword>
<proteinExistence type="predicted"/>
<organism evidence="1 2">
    <name type="scientific">Ambispora gerdemannii</name>
    <dbReference type="NCBI Taxonomy" id="144530"/>
    <lineage>
        <taxon>Eukaryota</taxon>
        <taxon>Fungi</taxon>
        <taxon>Fungi incertae sedis</taxon>
        <taxon>Mucoromycota</taxon>
        <taxon>Glomeromycotina</taxon>
        <taxon>Glomeromycetes</taxon>
        <taxon>Archaeosporales</taxon>
        <taxon>Ambisporaceae</taxon>
        <taxon>Ambispora</taxon>
    </lineage>
</organism>
<dbReference type="Proteomes" id="UP000789831">
    <property type="component" value="Unassembled WGS sequence"/>
</dbReference>
<gene>
    <name evidence="1" type="ORF">AGERDE_LOCUS9484</name>
</gene>
<protein>
    <submittedName>
        <fullName evidence="1">6785_t:CDS:1</fullName>
    </submittedName>
</protein>
<evidence type="ECO:0000313" key="2">
    <source>
        <dbReference type="Proteomes" id="UP000789831"/>
    </source>
</evidence>
<comment type="caution">
    <text evidence="1">The sequence shown here is derived from an EMBL/GenBank/DDBJ whole genome shotgun (WGS) entry which is preliminary data.</text>
</comment>
<dbReference type="EMBL" id="CAJVPL010002379">
    <property type="protein sequence ID" value="CAG8608798.1"/>
    <property type="molecule type" value="Genomic_DNA"/>
</dbReference>
<accession>A0A9N9CRU0</accession>
<sequence>MAGCTFTEKVIKSDGQSIAAHGRNVLISAYFLNEVHPSFHTEGVVFPLLHGSTSTLPFIRPHGFVEQSIKGFNNHIKEIMRDNNGEADLL</sequence>
<name>A0A9N9CRU0_9GLOM</name>